<name>A0ACC5QXB8_9HYPH</name>
<gene>
    <name evidence="1" type="ORF">JHL16_01570</name>
</gene>
<reference evidence="1" key="1">
    <citation type="submission" date="2021-01" db="EMBL/GenBank/DDBJ databases">
        <authorList>
            <person name="Sun Q."/>
        </authorList>
    </citation>
    <scope>NUCLEOTIDE SEQUENCE</scope>
    <source>
        <strain evidence="1">YIM B02566</strain>
    </source>
</reference>
<evidence type="ECO:0000313" key="2">
    <source>
        <dbReference type="Proteomes" id="UP000616151"/>
    </source>
</evidence>
<organism evidence="1 2">
    <name type="scientific">Taklimakanibacter albus</name>
    <dbReference type="NCBI Taxonomy" id="2800327"/>
    <lineage>
        <taxon>Bacteria</taxon>
        <taxon>Pseudomonadati</taxon>
        <taxon>Pseudomonadota</taxon>
        <taxon>Alphaproteobacteria</taxon>
        <taxon>Hyphomicrobiales</taxon>
        <taxon>Aestuariivirgaceae</taxon>
        <taxon>Taklimakanibacter</taxon>
    </lineage>
</organism>
<protein>
    <submittedName>
        <fullName evidence="1">CHASE2 domain-containing protein</fullName>
    </submittedName>
</protein>
<dbReference type="Proteomes" id="UP000616151">
    <property type="component" value="Unassembled WGS sequence"/>
</dbReference>
<dbReference type="EMBL" id="JAENHL010000004">
    <property type="protein sequence ID" value="MBK1865024.1"/>
    <property type="molecule type" value="Genomic_DNA"/>
</dbReference>
<sequence>MAGGTKAGFFRSWPRWLWAILTAVLVALLTLLGGGKSITTAYKSFTETDRIIEISAALSGAAKNSLPVTLIKIDDETMANWGGPPITPHAALAELIRTAEAGGASAVVVDIDLAPEDATTPADPALAEAIRSSALGDPPLMFVRSFRAGSVSADQPERTPTMTNSTPYDSLFTETGKAVWVSVLTPLSADRIVRRLRLWQTLCEGADGVTYPSPALVAAAKFDPEGDRTGDLRQFLGEQVDRRCKRIEAEPSVWPHRLSSDVAIQYMFNADTDEASAKTIDFRGVQMPVFKQIPAWALVRYEGGKASTAGDIHPDAFRDRVVVIGVTHANSHDVYATPLGSQPGAVILANTIAAATAMATMPEASPLVEILIAVAIFAVLAFISYNFQLAPSAFIAGLITVAVALILSRLFGFEVAIRIIAVTLTLFILHKFFDSLAGIIYDWSHGKGWRSMLKTH</sequence>
<keyword evidence="2" id="KW-1185">Reference proteome</keyword>
<evidence type="ECO:0000313" key="1">
    <source>
        <dbReference type="EMBL" id="MBK1865024.1"/>
    </source>
</evidence>
<proteinExistence type="predicted"/>
<comment type="caution">
    <text evidence="1">The sequence shown here is derived from an EMBL/GenBank/DDBJ whole genome shotgun (WGS) entry which is preliminary data.</text>
</comment>
<accession>A0ACC5QXB8</accession>